<protein>
    <submittedName>
        <fullName evidence="1 3">Uncharacterized protein</fullName>
    </submittedName>
</protein>
<sequence>MTISLMPSTSHIPVASAILKGPGHRPGTITAVAEIWEGIRRKCIVRPERGFRAGVLRYCRLESTRLKGVAEKGNRAKNASAQNSTQTELRIFPEYLPGFRPRLCISDEWYFAQGFQRFGPGLSNIFQFRLPMSCNVKMPVWHSPPRPQAELLRLARAKLVRINFKCLSARGYVACWTQY</sequence>
<reference evidence="3" key="2">
    <citation type="submission" date="2020-04" db="EMBL/GenBank/DDBJ databases">
        <authorList>
            <consortium name="NCBI Genome Project"/>
        </authorList>
    </citation>
    <scope>NUCLEOTIDE SEQUENCE</scope>
    <source>
        <strain evidence="3">CBS 781.70</strain>
    </source>
</reference>
<dbReference type="EMBL" id="ML975149">
    <property type="protein sequence ID" value="KAF1816973.1"/>
    <property type="molecule type" value="Genomic_DNA"/>
</dbReference>
<dbReference type="AlphaFoldDB" id="A0A6G1GFZ1"/>
<dbReference type="RefSeq" id="XP_033538604.1">
    <property type="nucleotide sequence ID" value="XM_033683048.1"/>
</dbReference>
<organism evidence="1">
    <name type="scientific">Eremomyces bilateralis CBS 781.70</name>
    <dbReference type="NCBI Taxonomy" id="1392243"/>
    <lineage>
        <taxon>Eukaryota</taxon>
        <taxon>Fungi</taxon>
        <taxon>Dikarya</taxon>
        <taxon>Ascomycota</taxon>
        <taxon>Pezizomycotina</taxon>
        <taxon>Dothideomycetes</taxon>
        <taxon>Dothideomycetes incertae sedis</taxon>
        <taxon>Eremomycetales</taxon>
        <taxon>Eremomycetaceae</taxon>
        <taxon>Eremomyces</taxon>
    </lineage>
</organism>
<reference evidence="3" key="3">
    <citation type="submission" date="2025-04" db="UniProtKB">
        <authorList>
            <consortium name="RefSeq"/>
        </authorList>
    </citation>
    <scope>IDENTIFICATION</scope>
    <source>
        <strain evidence="3">CBS 781.70</strain>
    </source>
</reference>
<name>A0A6G1GFZ1_9PEZI</name>
<keyword evidence="2" id="KW-1185">Reference proteome</keyword>
<evidence type="ECO:0000313" key="3">
    <source>
        <dbReference type="RefSeq" id="XP_033538604.1"/>
    </source>
</evidence>
<evidence type="ECO:0000313" key="2">
    <source>
        <dbReference type="Proteomes" id="UP000504638"/>
    </source>
</evidence>
<dbReference type="GeneID" id="54423618"/>
<reference evidence="1 3" key="1">
    <citation type="submission" date="2020-01" db="EMBL/GenBank/DDBJ databases">
        <authorList>
            <consortium name="DOE Joint Genome Institute"/>
            <person name="Haridas S."/>
            <person name="Albert R."/>
            <person name="Binder M."/>
            <person name="Bloem J."/>
            <person name="Labutti K."/>
            <person name="Salamov A."/>
            <person name="Andreopoulos B."/>
            <person name="Baker S.E."/>
            <person name="Barry K."/>
            <person name="Bills G."/>
            <person name="Bluhm B.H."/>
            <person name="Cannon C."/>
            <person name="Castanera R."/>
            <person name="Culley D.E."/>
            <person name="Daum C."/>
            <person name="Ezra D."/>
            <person name="Gonzalez J.B."/>
            <person name="Henrissat B."/>
            <person name="Kuo A."/>
            <person name="Liang C."/>
            <person name="Lipzen A."/>
            <person name="Lutzoni F."/>
            <person name="Magnuson J."/>
            <person name="Mondo S."/>
            <person name="Nolan M."/>
            <person name="Ohm R."/>
            <person name="Pangilinan J."/>
            <person name="Park H.-J."/>
            <person name="Ramirez L."/>
            <person name="Alfaro M."/>
            <person name="Sun H."/>
            <person name="Tritt A."/>
            <person name="Yoshinaga Y."/>
            <person name="Zwiers L.-H."/>
            <person name="Turgeon B.G."/>
            <person name="Goodwin S.B."/>
            <person name="Spatafora J.W."/>
            <person name="Crous P.W."/>
            <person name="Grigoriev I.V."/>
        </authorList>
    </citation>
    <scope>NUCLEOTIDE SEQUENCE</scope>
    <source>
        <strain evidence="1 3">CBS 781.70</strain>
    </source>
</reference>
<dbReference type="Proteomes" id="UP000504638">
    <property type="component" value="Unplaced"/>
</dbReference>
<accession>A0A6G1GFZ1</accession>
<evidence type="ECO:0000313" key="1">
    <source>
        <dbReference type="EMBL" id="KAF1816973.1"/>
    </source>
</evidence>
<gene>
    <name evidence="1 3" type="ORF">P152DRAFT_5214</name>
</gene>
<proteinExistence type="predicted"/>